<evidence type="ECO:0000313" key="2">
    <source>
        <dbReference type="Proteomes" id="UP000321938"/>
    </source>
</evidence>
<evidence type="ECO:0008006" key="3">
    <source>
        <dbReference type="Google" id="ProtNLM"/>
    </source>
</evidence>
<dbReference type="EMBL" id="VOSB01000010">
    <property type="protein sequence ID" value="TXE17857.1"/>
    <property type="molecule type" value="Genomic_DNA"/>
</dbReference>
<proteinExistence type="predicted"/>
<gene>
    <name evidence="1" type="ORF">ES692_08130</name>
</gene>
<name>A0A5C7B7Y4_9FLAO</name>
<evidence type="ECO:0000313" key="1">
    <source>
        <dbReference type="EMBL" id="TXE17857.1"/>
    </source>
</evidence>
<dbReference type="Proteomes" id="UP000321938">
    <property type="component" value="Unassembled WGS sequence"/>
</dbReference>
<dbReference type="STRING" id="1123037.GCA_000425305_00231"/>
<dbReference type="AlphaFoldDB" id="A0A5C7B7Y4"/>
<accession>A0A5C7B7Y4</accession>
<protein>
    <recommendedName>
        <fullName evidence="3">TonB-dependent receptor plug domain-containing protein</fullName>
    </recommendedName>
</protein>
<sequence>MIKNDCLKFSQIKYTLLLLCVFSFFNAKSQNQDKLSASYSNYAKLPREIAYAHLNKSLYLKEETIGFSVYVFDKSSKNHSDVTTNVYCSIANSKGRVLNKALILAENGVANGSFLIDSTYASGSYTFKAYTNWMKNFDEQNFYLQNIKIINTDDENDVSTTMDAPVLDTQFLPEGGHLISNIKNVVGVIIKDDNGYGLREADGTIKDSNGELITTFKTNQFGIGKFIFTPSEGKDYTAEITYDELTSQVNIKPAERTGLNLSLNNLGSKIALTFRSNANTLQNIKDKNFRIIIHNGSLIKSLDFSFTDTQEITKLINISDLYSGINIITLFDEDNNPILERLFFNYDGISILNSEKASTTKSFDSITISVPFNSIDASQFHNLSVSVLPSGTSSYDTNHNIVSYTYLQPYVKSYIENARYYFTAIDRKKKFELDNLLLTQGWSSYEWNSIFNYEPNVKFDFEKGITVNANINNSKSNQFIMYPMINSSTQTIEVPKKEKSFTIKGLLPVDDEKVIFGSIGKKQDVEKPSLYLQFTPSSIPTIDNFIKILPLKVKSIYDSKIKEPIYKNSISDAQELDLVVINAQKTRTKIDQIKRRQPAGRVDVFDENARNRYIDFASYIGVQGFNVTQSAVTLSITTQRRNTLSGNLTPLIYLDKMMLSDFSVLLNLNMRNVDYIVVDKSGFGEGLRGSAGVIKIFTDPNIQFESDYSKNVSQEAKIPLTFTSPKKFYTPLYSSYRSAFFNQYGVIGWIPDGKLDNNGNLIFKIADKNIEQIKLFIEGTANQGSFISEEKTITFK</sequence>
<dbReference type="OrthoDB" id="679547at2"/>
<dbReference type="RefSeq" id="WP_147231547.1">
    <property type="nucleotide sequence ID" value="NZ_VOSB01000010.1"/>
</dbReference>
<dbReference type="Gene3D" id="2.60.40.1930">
    <property type="match status" value="1"/>
</dbReference>
<organism evidence="1 2">
    <name type="scientific">Psychroserpens burtonensis</name>
    <dbReference type="NCBI Taxonomy" id="49278"/>
    <lineage>
        <taxon>Bacteria</taxon>
        <taxon>Pseudomonadati</taxon>
        <taxon>Bacteroidota</taxon>
        <taxon>Flavobacteriia</taxon>
        <taxon>Flavobacteriales</taxon>
        <taxon>Flavobacteriaceae</taxon>
        <taxon>Psychroserpens</taxon>
    </lineage>
</organism>
<keyword evidence="2" id="KW-1185">Reference proteome</keyword>
<comment type="caution">
    <text evidence="1">The sequence shown here is derived from an EMBL/GenBank/DDBJ whole genome shotgun (WGS) entry which is preliminary data.</text>
</comment>
<reference evidence="1 2" key="1">
    <citation type="submission" date="2019-08" db="EMBL/GenBank/DDBJ databases">
        <title>Genome of Psychroserpens burtonensis ACAM 167.</title>
        <authorList>
            <person name="Bowman J.P."/>
        </authorList>
    </citation>
    <scope>NUCLEOTIDE SEQUENCE [LARGE SCALE GENOMIC DNA]</scope>
    <source>
        <strain evidence="1 2">ACAM 167</strain>
    </source>
</reference>